<feature type="compositionally biased region" description="Basic and acidic residues" evidence="4">
    <location>
        <begin position="200"/>
        <end position="209"/>
    </location>
</feature>
<comment type="caution">
    <text evidence="6">The sequence shown here is derived from an EMBL/GenBank/DDBJ whole genome shotgun (WGS) entry which is preliminary data.</text>
</comment>
<dbReference type="InterPro" id="IPR001845">
    <property type="entry name" value="HTH_ArsR_DNA-bd_dom"/>
</dbReference>
<dbReference type="EMBL" id="JBHMCF010000011">
    <property type="protein sequence ID" value="MFB9470600.1"/>
    <property type="molecule type" value="Genomic_DNA"/>
</dbReference>
<organism evidence="6 7">
    <name type="scientific">Nonomuraea salmonea</name>
    <dbReference type="NCBI Taxonomy" id="46181"/>
    <lineage>
        <taxon>Bacteria</taxon>
        <taxon>Bacillati</taxon>
        <taxon>Actinomycetota</taxon>
        <taxon>Actinomycetes</taxon>
        <taxon>Streptosporangiales</taxon>
        <taxon>Streptosporangiaceae</taxon>
        <taxon>Nonomuraea</taxon>
    </lineage>
</organism>
<keyword evidence="7" id="KW-1185">Reference proteome</keyword>
<feature type="domain" description="HTH arsR-type" evidence="5">
    <location>
        <begin position="14"/>
        <end position="107"/>
    </location>
</feature>
<accession>A0ABV5NJZ7</accession>
<evidence type="ECO:0000313" key="7">
    <source>
        <dbReference type="Proteomes" id="UP001589568"/>
    </source>
</evidence>
<dbReference type="RefSeq" id="WP_379483227.1">
    <property type="nucleotide sequence ID" value="NZ_JBHMCF010000011.1"/>
</dbReference>
<dbReference type="SMART" id="SM00418">
    <property type="entry name" value="HTH_ARSR"/>
    <property type="match status" value="1"/>
</dbReference>
<protein>
    <submittedName>
        <fullName evidence="6">ArsR/SmtB family transcription factor</fullName>
    </submittedName>
</protein>
<evidence type="ECO:0000313" key="6">
    <source>
        <dbReference type="EMBL" id="MFB9470600.1"/>
    </source>
</evidence>
<keyword evidence="2" id="KW-0238">DNA-binding</keyword>
<dbReference type="Gene3D" id="1.10.10.10">
    <property type="entry name" value="Winged helix-like DNA-binding domain superfamily/Winged helix DNA-binding domain"/>
    <property type="match status" value="1"/>
</dbReference>
<evidence type="ECO:0000256" key="4">
    <source>
        <dbReference type="SAM" id="MobiDB-lite"/>
    </source>
</evidence>
<evidence type="ECO:0000256" key="3">
    <source>
        <dbReference type="ARBA" id="ARBA00023163"/>
    </source>
</evidence>
<gene>
    <name evidence="6" type="ORF">ACFFR3_13855</name>
</gene>
<name>A0ABV5NJZ7_9ACTN</name>
<evidence type="ECO:0000256" key="2">
    <source>
        <dbReference type="ARBA" id="ARBA00023125"/>
    </source>
</evidence>
<feature type="compositionally biased region" description="Gly residues" evidence="4">
    <location>
        <begin position="230"/>
        <end position="240"/>
    </location>
</feature>
<evidence type="ECO:0000256" key="1">
    <source>
        <dbReference type="ARBA" id="ARBA00023015"/>
    </source>
</evidence>
<dbReference type="Pfam" id="PF12840">
    <property type="entry name" value="HTH_20"/>
    <property type="match status" value="1"/>
</dbReference>
<keyword evidence="3" id="KW-0804">Transcription</keyword>
<sequence length="274" mass="28990">MTSKRYSARTLDANALKSFAHPLRLRIYELLDEHGPSTATRLAALLGQNTGATSYHLRELARHGMIEVVAGMGRGKEKYWRITPGGYSYGDQPVDPEAAGALEFLLDDLIRQRSAELARWREVADRAPAEWYQVSGFARRSLRLTPEEAGRMRDEVLEVLERYRAVSDGRAESVGPEDVAGSAADAEGSAQAPGGAEGRVAADDRRDAETAQAGGAGDSVARGVRPGSLGEAGGATGGAGSVPSAVELERSGETAVGHVIVHFDVLPIGAVQEG</sequence>
<dbReference type="InterPro" id="IPR051011">
    <property type="entry name" value="Metal_resp_trans_reg"/>
</dbReference>
<dbReference type="InterPro" id="IPR036388">
    <property type="entry name" value="WH-like_DNA-bd_sf"/>
</dbReference>
<evidence type="ECO:0000259" key="5">
    <source>
        <dbReference type="SMART" id="SM00418"/>
    </source>
</evidence>
<keyword evidence="1" id="KW-0805">Transcription regulation</keyword>
<dbReference type="CDD" id="cd00090">
    <property type="entry name" value="HTH_ARSR"/>
    <property type="match status" value="1"/>
</dbReference>
<dbReference type="SUPFAM" id="SSF46785">
    <property type="entry name" value="Winged helix' DNA-binding domain"/>
    <property type="match status" value="1"/>
</dbReference>
<dbReference type="InterPro" id="IPR011991">
    <property type="entry name" value="ArsR-like_HTH"/>
</dbReference>
<proteinExistence type="predicted"/>
<dbReference type="PANTHER" id="PTHR43132">
    <property type="entry name" value="ARSENICAL RESISTANCE OPERON REPRESSOR ARSR-RELATED"/>
    <property type="match status" value="1"/>
</dbReference>
<reference evidence="6 7" key="1">
    <citation type="submission" date="2024-09" db="EMBL/GenBank/DDBJ databases">
        <authorList>
            <person name="Sun Q."/>
            <person name="Mori K."/>
        </authorList>
    </citation>
    <scope>NUCLEOTIDE SEQUENCE [LARGE SCALE GENOMIC DNA]</scope>
    <source>
        <strain evidence="6 7">JCM 3324</strain>
    </source>
</reference>
<dbReference type="Proteomes" id="UP001589568">
    <property type="component" value="Unassembled WGS sequence"/>
</dbReference>
<feature type="region of interest" description="Disordered" evidence="4">
    <location>
        <begin position="170"/>
        <end position="243"/>
    </location>
</feature>
<dbReference type="PANTHER" id="PTHR43132:SF2">
    <property type="entry name" value="ARSENICAL RESISTANCE OPERON REPRESSOR ARSR-RELATED"/>
    <property type="match status" value="1"/>
</dbReference>
<dbReference type="InterPro" id="IPR036390">
    <property type="entry name" value="WH_DNA-bd_sf"/>
</dbReference>